<dbReference type="RefSeq" id="WP_081482530.1">
    <property type="nucleotide sequence ID" value="NZ_JBEWRP010000066.1"/>
</dbReference>
<name>A0A846WH79_9ACTN</name>
<sequence>MWRFRRGAQIGHAVRISRKVRIHRPNPGTQIEISDRVRLYKQVEIYMDATGAKLIIGKNTFLNRRTEICCRDQVVIGDNCAISWDVVITDTDYHNIEGAAPSTSPVSIGHKVWVGARAMILKGVEIGDGAVIAAGSVVTRSIPAGALVAGAPAKIVRQQVSWST</sequence>
<evidence type="ECO:0000313" key="4">
    <source>
        <dbReference type="Proteomes" id="UP000563898"/>
    </source>
</evidence>
<evidence type="ECO:0000313" key="3">
    <source>
        <dbReference type="EMBL" id="NKY00416.1"/>
    </source>
</evidence>
<organism evidence="3 4">
    <name type="scientific">Gordonia polyisoprenivorans</name>
    <dbReference type="NCBI Taxonomy" id="84595"/>
    <lineage>
        <taxon>Bacteria</taxon>
        <taxon>Bacillati</taxon>
        <taxon>Actinomycetota</taxon>
        <taxon>Actinomycetes</taxon>
        <taxon>Mycobacteriales</taxon>
        <taxon>Gordoniaceae</taxon>
        <taxon>Gordonia</taxon>
    </lineage>
</organism>
<dbReference type="CDD" id="cd04647">
    <property type="entry name" value="LbH_MAT_like"/>
    <property type="match status" value="1"/>
</dbReference>
<reference evidence="3 4" key="1">
    <citation type="submission" date="2020-04" db="EMBL/GenBank/DDBJ databases">
        <title>MicrobeNet Type strains.</title>
        <authorList>
            <person name="Nicholson A.C."/>
        </authorList>
    </citation>
    <scope>NUCLEOTIDE SEQUENCE [LARGE SCALE GENOMIC DNA]</scope>
    <source>
        <strain evidence="3 4">ATCC BAA-14</strain>
    </source>
</reference>
<dbReference type="Gene3D" id="2.160.10.10">
    <property type="entry name" value="Hexapeptide repeat proteins"/>
    <property type="match status" value="1"/>
</dbReference>
<dbReference type="AlphaFoldDB" id="A0A846WH79"/>
<gene>
    <name evidence="3" type="ORF">HGA05_02330</name>
</gene>
<dbReference type="GO" id="GO:0016746">
    <property type="term" value="F:acyltransferase activity"/>
    <property type="evidence" value="ECO:0007669"/>
    <property type="project" value="UniProtKB-KW"/>
</dbReference>
<dbReference type="InterPro" id="IPR011004">
    <property type="entry name" value="Trimer_LpxA-like_sf"/>
</dbReference>
<keyword evidence="2" id="KW-0677">Repeat</keyword>
<dbReference type="InterPro" id="IPR050179">
    <property type="entry name" value="Trans_hexapeptide_repeat"/>
</dbReference>
<dbReference type="Proteomes" id="UP000563898">
    <property type="component" value="Unassembled WGS sequence"/>
</dbReference>
<keyword evidence="3" id="KW-0012">Acyltransferase</keyword>
<evidence type="ECO:0000256" key="1">
    <source>
        <dbReference type="ARBA" id="ARBA00022679"/>
    </source>
</evidence>
<dbReference type="SUPFAM" id="SSF51161">
    <property type="entry name" value="Trimeric LpxA-like enzymes"/>
    <property type="match status" value="1"/>
</dbReference>
<evidence type="ECO:0000256" key="2">
    <source>
        <dbReference type="ARBA" id="ARBA00022737"/>
    </source>
</evidence>
<comment type="caution">
    <text evidence="3">The sequence shown here is derived from an EMBL/GenBank/DDBJ whole genome shotgun (WGS) entry which is preliminary data.</text>
</comment>
<dbReference type="EMBL" id="JAAXPC010000001">
    <property type="protein sequence ID" value="NKY00416.1"/>
    <property type="molecule type" value="Genomic_DNA"/>
</dbReference>
<dbReference type="PANTHER" id="PTHR43300">
    <property type="entry name" value="ACETYLTRANSFERASE"/>
    <property type="match status" value="1"/>
</dbReference>
<dbReference type="PANTHER" id="PTHR43300:SF11">
    <property type="entry name" value="ACETYLTRANSFERASE RV3034C-RELATED"/>
    <property type="match status" value="1"/>
</dbReference>
<proteinExistence type="predicted"/>
<dbReference type="InterPro" id="IPR018357">
    <property type="entry name" value="Hexapep_transf_CS"/>
</dbReference>
<dbReference type="Pfam" id="PF00132">
    <property type="entry name" value="Hexapep"/>
    <property type="match status" value="1"/>
</dbReference>
<dbReference type="InterPro" id="IPR001451">
    <property type="entry name" value="Hexapep"/>
</dbReference>
<keyword evidence="1 3" id="KW-0808">Transferase</keyword>
<dbReference type="PROSITE" id="PS00101">
    <property type="entry name" value="HEXAPEP_TRANSFERASES"/>
    <property type="match status" value="1"/>
</dbReference>
<accession>A0A846WH79</accession>
<protein>
    <submittedName>
        <fullName evidence="3">Acyltransferase</fullName>
    </submittedName>
</protein>